<gene>
    <name evidence="15" type="primary">SRP68</name>
    <name evidence="15" type="ORF">SLS62_000256</name>
</gene>
<evidence type="ECO:0000256" key="2">
    <source>
        <dbReference type="ARBA" id="ARBA00004604"/>
    </source>
</evidence>
<reference evidence="15 16" key="1">
    <citation type="submission" date="2024-02" db="EMBL/GenBank/DDBJ databases">
        <title>De novo assembly and annotation of 12 fungi associated with fruit tree decline syndrome in Ontario, Canada.</title>
        <authorList>
            <person name="Sulman M."/>
            <person name="Ellouze W."/>
            <person name="Ilyukhin E."/>
        </authorList>
    </citation>
    <scope>NUCLEOTIDE SEQUENCE [LARGE SCALE GENOMIC DNA]</scope>
    <source>
        <strain evidence="15 16">M11/M66-122</strain>
    </source>
</reference>
<dbReference type="SUPFAM" id="SSF49503">
    <property type="entry name" value="Cupredoxins"/>
    <property type="match status" value="3"/>
</dbReference>
<evidence type="ECO:0000259" key="13">
    <source>
        <dbReference type="Pfam" id="PF07731"/>
    </source>
</evidence>
<dbReference type="InterPro" id="IPR008972">
    <property type="entry name" value="Cupredoxin"/>
</dbReference>
<keyword evidence="5" id="KW-0963">Cytoplasm</keyword>
<accession>A0AAN9YSY0</accession>
<evidence type="ECO:0000256" key="10">
    <source>
        <dbReference type="ARBA" id="ARBA00029498"/>
    </source>
</evidence>
<dbReference type="InterPro" id="IPR038253">
    <property type="entry name" value="SRP68_N_sf"/>
</dbReference>
<dbReference type="Pfam" id="PF00394">
    <property type="entry name" value="Cu-oxidase"/>
    <property type="match status" value="1"/>
</dbReference>
<dbReference type="Pfam" id="PF07732">
    <property type="entry name" value="Cu-oxidase_3"/>
    <property type="match status" value="2"/>
</dbReference>
<feature type="compositionally biased region" description="Low complexity" evidence="11">
    <location>
        <begin position="1103"/>
        <end position="1112"/>
    </location>
</feature>
<dbReference type="GO" id="GO:0016491">
    <property type="term" value="F:oxidoreductase activity"/>
    <property type="evidence" value="ECO:0007669"/>
    <property type="project" value="InterPro"/>
</dbReference>
<evidence type="ECO:0000256" key="8">
    <source>
        <dbReference type="ARBA" id="ARBA00023242"/>
    </source>
</evidence>
<comment type="similarity">
    <text evidence="4">Belongs to the multicopper oxidase family.</text>
</comment>
<evidence type="ECO:0000313" key="16">
    <source>
        <dbReference type="Proteomes" id="UP001320420"/>
    </source>
</evidence>
<evidence type="ECO:0000259" key="12">
    <source>
        <dbReference type="Pfam" id="PF00394"/>
    </source>
</evidence>
<comment type="similarity">
    <text evidence="3">Belongs to the SRP68 family.</text>
</comment>
<feature type="compositionally biased region" description="Basic and acidic residues" evidence="11">
    <location>
        <begin position="381"/>
        <end position="395"/>
    </location>
</feature>
<dbReference type="CDD" id="cd13857">
    <property type="entry name" value="CuRO_1_Diphenol_Ox"/>
    <property type="match status" value="1"/>
</dbReference>
<dbReference type="GO" id="GO:0005786">
    <property type="term" value="C:signal recognition particle, endoplasmic reticulum targeting"/>
    <property type="evidence" value="ECO:0007669"/>
    <property type="project" value="UniProtKB-KW"/>
</dbReference>
<feature type="domain" description="Plastocyanin-like" evidence="14">
    <location>
        <begin position="705"/>
        <end position="748"/>
    </location>
</feature>
<feature type="region of interest" description="Disordered" evidence="11">
    <location>
        <begin position="763"/>
        <end position="791"/>
    </location>
</feature>
<keyword evidence="6" id="KW-0694">RNA-binding</keyword>
<feature type="region of interest" description="Disordered" evidence="11">
    <location>
        <begin position="927"/>
        <end position="966"/>
    </location>
</feature>
<dbReference type="GO" id="GO:0030942">
    <property type="term" value="F:endoplasmic reticulum signal peptide binding"/>
    <property type="evidence" value="ECO:0007669"/>
    <property type="project" value="InterPro"/>
</dbReference>
<dbReference type="GO" id="GO:0005047">
    <property type="term" value="F:signal recognition particle binding"/>
    <property type="evidence" value="ECO:0007669"/>
    <property type="project" value="InterPro"/>
</dbReference>
<name>A0AAN9YSY0_9PEZI</name>
<dbReference type="GO" id="GO:0005507">
    <property type="term" value="F:copper ion binding"/>
    <property type="evidence" value="ECO:0007669"/>
    <property type="project" value="InterPro"/>
</dbReference>
<evidence type="ECO:0000256" key="4">
    <source>
        <dbReference type="ARBA" id="ARBA00010609"/>
    </source>
</evidence>
<evidence type="ECO:0000256" key="7">
    <source>
        <dbReference type="ARBA" id="ARBA00023135"/>
    </source>
</evidence>
<dbReference type="CDD" id="cd13910">
    <property type="entry name" value="CuRO_3_MCO_like_4"/>
    <property type="match status" value="1"/>
</dbReference>
<proteinExistence type="inferred from homology"/>
<keyword evidence="7" id="KW-0733">Signal recognition particle</keyword>
<dbReference type="CDD" id="cd15481">
    <property type="entry name" value="SRP68-RBD"/>
    <property type="match status" value="1"/>
</dbReference>
<dbReference type="InterPro" id="IPR011706">
    <property type="entry name" value="Cu-oxidase_C"/>
</dbReference>
<keyword evidence="8" id="KW-0539">Nucleus</keyword>
<protein>
    <recommendedName>
        <fullName evidence="10">Signal recognition particle subunit SRP68</fullName>
    </recommendedName>
</protein>
<comment type="caution">
    <text evidence="15">The sequence shown here is derived from an EMBL/GenBank/DDBJ whole genome shotgun (WGS) entry which is preliminary data.</text>
</comment>
<dbReference type="InterPro" id="IPR001117">
    <property type="entry name" value="Cu-oxidase_2nd"/>
</dbReference>
<dbReference type="InterPro" id="IPR011707">
    <property type="entry name" value="Cu-oxidase-like_N"/>
</dbReference>
<feature type="region of interest" description="Disordered" evidence="11">
    <location>
        <begin position="365"/>
        <end position="395"/>
    </location>
</feature>
<organism evidence="15 16">
    <name type="scientific">Diatrype stigma</name>
    <dbReference type="NCBI Taxonomy" id="117547"/>
    <lineage>
        <taxon>Eukaryota</taxon>
        <taxon>Fungi</taxon>
        <taxon>Dikarya</taxon>
        <taxon>Ascomycota</taxon>
        <taxon>Pezizomycotina</taxon>
        <taxon>Sordariomycetes</taxon>
        <taxon>Xylariomycetidae</taxon>
        <taxon>Xylariales</taxon>
        <taxon>Diatrypaceae</taxon>
        <taxon>Diatrype</taxon>
    </lineage>
</organism>
<feature type="domain" description="Plastocyanin-like" evidence="14">
    <location>
        <begin position="794"/>
        <end position="864"/>
    </location>
</feature>
<dbReference type="PANTHER" id="PTHR12860:SF0">
    <property type="entry name" value="SIGNAL RECOGNITION PARTICLE SUBUNIT SRP68"/>
    <property type="match status" value="1"/>
</dbReference>
<dbReference type="CDD" id="cd04205">
    <property type="entry name" value="CuRO_2_LCC_like"/>
    <property type="match status" value="1"/>
</dbReference>
<feature type="region of interest" description="Disordered" evidence="11">
    <location>
        <begin position="664"/>
        <end position="697"/>
    </location>
</feature>
<dbReference type="InterPro" id="IPR034652">
    <property type="entry name" value="SRP68-RBD"/>
</dbReference>
<evidence type="ECO:0000256" key="6">
    <source>
        <dbReference type="ARBA" id="ARBA00022884"/>
    </source>
</evidence>
<evidence type="ECO:0000256" key="5">
    <source>
        <dbReference type="ARBA" id="ARBA00022490"/>
    </source>
</evidence>
<dbReference type="GO" id="GO:0008312">
    <property type="term" value="F:7S RNA binding"/>
    <property type="evidence" value="ECO:0007669"/>
    <property type="project" value="InterPro"/>
</dbReference>
<evidence type="ECO:0000256" key="11">
    <source>
        <dbReference type="SAM" id="MobiDB-lite"/>
    </source>
</evidence>
<feature type="domain" description="Plastocyanin-like" evidence="13">
    <location>
        <begin position="1223"/>
        <end position="1327"/>
    </location>
</feature>
<dbReference type="Gene3D" id="2.60.40.420">
    <property type="entry name" value="Cupredoxins - blue copper proteins"/>
    <property type="match status" value="3"/>
</dbReference>
<dbReference type="Pfam" id="PF16969">
    <property type="entry name" value="SRP68"/>
    <property type="match status" value="1"/>
</dbReference>
<feature type="domain" description="Plastocyanin-like" evidence="12">
    <location>
        <begin position="873"/>
        <end position="1047"/>
    </location>
</feature>
<dbReference type="GO" id="GO:0005730">
    <property type="term" value="C:nucleolus"/>
    <property type="evidence" value="ECO:0007669"/>
    <property type="project" value="UniProtKB-SubCell"/>
</dbReference>
<feature type="compositionally biased region" description="Basic and acidic residues" evidence="11">
    <location>
        <begin position="772"/>
        <end position="787"/>
    </location>
</feature>
<evidence type="ECO:0000256" key="1">
    <source>
        <dbReference type="ARBA" id="ARBA00004496"/>
    </source>
</evidence>
<sequence>MDITNFVVSARNQALLYGDYGTYHSQLAKKLHNCRRKLNLSVKNRGKYTKKSAVTAEQIAESHGFAQLLILTAERDWAHAMRLKAVHSTDAKGITGRARSHIISRLDKGARIAEELVDLLSDASTSGASHIDLLEARAYASLIRGATQFEKQDWKPCVQSYSTARIIYLALSSVMKGDIFKDLLSETIDPSIQYAAYQSKIPRTLAIPTIAKKAFPSSDAALIEQVNKLDPNLLKQTGPDAQKDQPGAANAPQTITWRSREVKIEDAAIAVALAATDTATAQLAEKLSSSDVILPREMAAAYDGVLHASQDAADAAKHAIDDLREEGVPQNDPRIQSLQITRTAVNYQMISWRIGRNRVLSGEHDGALLDSAPNTTRKAKKDASSRKPKPEAPGRKIARLREKVVLYDSTLQSIDSIKELPGVAADEGLLEQLDATVNYFQALKSLSIARSHSLIGQSLNALALTKHAFEQSQQSASFFSEHGSSASESAPRNIEIRQADVRFFHDLLKGELQRCRAIVEIDNLRAKSNSAASKTAAVPLIQRLSEYPAQGVDLGNLVTYPPKVEPIPVKPLFFDVAWNYVDYPGKATAVVGEAPNKQEQPSQPQKKGCGSSVVYGPLLPPSNYSTYYGVSLPTDMEVIPIERLVNTAELDLDTGFVVESAATGAAGSGGVDTSSNSSRSSSRRASSAESGAAGPRVREYTFDVTQALAAPDGFQKPMILINGQSPGPLIEANTGDVVRVRVNNRLKTMGTAAEAAATAVVADGDGDDDYRDGDVDSDGHKHKRSEEGEGNSAAVTIHWHGIDQHGTPWMDGVAGVSQCGIPAGSSFTYEFRVTDQRGTFWWHAHLSVQYSDGVYGPIVIHNPEEMVPETDDEKIIFVSDVYHTYGSVLLDSYLQTTSKWAPTMSGVEPLPDNMLLNGQNTYDCSIVSTTYPPPSASSPNEDQEKQQQQQQGKVPPSPPCDGGHLYTTKVRSGSTVRLRLINASSFLSYWVSVDNHTLTVVELDGVEVEPFVAAPDNGGGVYLNIGQRVSVVLTANQTAGNYAIRATLPRTCFLPYAPYESAGLRGGGGDDAHKERDLTGGKRGERDEEKGRGGGEEGQSKATTTNTTTTTTNRPYEVYGILSYDDVDPAAAAAIGRPGNTTNPYGVENNGARGDAWEGCDDAPFDLPRPVRKQRAVEVSDANTHYIEYMFRQAQDVNRIFINKTAYSPLPHNATLWKAVEQHFAADAANSYNSWDFGLSQQVLLVPDADKGVQIVINSRDNMEHPWHLHGHTFQIVGWGAGLYGAGDGATTWNLENPMRRDTVTIPAYSHIVIRFVADNPGLWALHVSGMFVSIAERPDDLVELINNMDPETKRLSQSFCETGTGARK</sequence>
<dbReference type="Pfam" id="PF07731">
    <property type="entry name" value="Cu-oxidase_2"/>
    <property type="match status" value="1"/>
</dbReference>
<feature type="region of interest" description="Disordered" evidence="11">
    <location>
        <begin position="1064"/>
        <end position="1112"/>
    </location>
</feature>
<feature type="compositionally biased region" description="Low complexity" evidence="11">
    <location>
        <begin position="664"/>
        <end position="695"/>
    </location>
</feature>
<evidence type="ECO:0000256" key="3">
    <source>
        <dbReference type="ARBA" id="ARBA00009352"/>
    </source>
</evidence>
<keyword evidence="9" id="KW-0687">Ribonucleoprotein</keyword>
<evidence type="ECO:0000313" key="15">
    <source>
        <dbReference type="EMBL" id="KAK7757878.1"/>
    </source>
</evidence>
<evidence type="ECO:0000259" key="14">
    <source>
        <dbReference type="Pfam" id="PF07732"/>
    </source>
</evidence>
<dbReference type="PANTHER" id="PTHR12860">
    <property type="entry name" value="SIGNAL RECOGNITION PARTICLE 68 KDA PROTEIN"/>
    <property type="match status" value="1"/>
</dbReference>
<keyword evidence="16" id="KW-1185">Reference proteome</keyword>
<comment type="subcellular location">
    <subcellularLocation>
        <location evidence="1">Cytoplasm</location>
    </subcellularLocation>
    <subcellularLocation>
        <location evidence="2">Nucleus</location>
        <location evidence="2">Nucleolus</location>
    </subcellularLocation>
</comment>
<feature type="compositionally biased region" description="Basic and acidic residues" evidence="11">
    <location>
        <begin position="1068"/>
        <end position="1099"/>
    </location>
</feature>
<evidence type="ECO:0000256" key="9">
    <source>
        <dbReference type="ARBA" id="ARBA00023274"/>
    </source>
</evidence>
<dbReference type="Gene3D" id="1.10.3450.40">
    <property type="entry name" value="Signal recognition particle, SRP68 subunit, RNA-binding domain"/>
    <property type="match status" value="1"/>
</dbReference>
<dbReference type="GO" id="GO:0006614">
    <property type="term" value="P:SRP-dependent cotranslational protein targeting to membrane"/>
    <property type="evidence" value="ECO:0007669"/>
    <property type="project" value="InterPro"/>
</dbReference>
<dbReference type="Proteomes" id="UP001320420">
    <property type="component" value="Unassembled WGS sequence"/>
</dbReference>
<dbReference type="EMBL" id="JAKJXP020000001">
    <property type="protein sequence ID" value="KAK7757878.1"/>
    <property type="molecule type" value="Genomic_DNA"/>
</dbReference>
<dbReference type="InterPro" id="IPR026258">
    <property type="entry name" value="SRP68"/>
</dbReference>